<evidence type="ECO:0000313" key="2">
    <source>
        <dbReference type="Proteomes" id="UP000583929"/>
    </source>
</evidence>
<comment type="caution">
    <text evidence="1">The sequence shown here is derived from an EMBL/GenBank/DDBJ whole genome shotgun (WGS) entry which is preliminary data.</text>
</comment>
<dbReference type="EMBL" id="JAATIQ010000266">
    <property type="protein sequence ID" value="KAF4366013.1"/>
    <property type="molecule type" value="Genomic_DNA"/>
</dbReference>
<dbReference type="PANTHER" id="PTHR37229">
    <property type="entry name" value="6,7-DIMETHYL-8-RIBITYLLUMAZINE SYNTHASE"/>
    <property type="match status" value="1"/>
</dbReference>
<reference evidence="1 2" key="1">
    <citation type="journal article" date="2020" name="bioRxiv">
        <title>Sequence and annotation of 42 cannabis genomes reveals extensive copy number variation in cannabinoid synthesis and pathogen resistance genes.</title>
        <authorList>
            <person name="Mckernan K.J."/>
            <person name="Helbert Y."/>
            <person name="Kane L.T."/>
            <person name="Ebling H."/>
            <person name="Zhang L."/>
            <person name="Liu B."/>
            <person name="Eaton Z."/>
            <person name="Mclaughlin S."/>
            <person name="Kingan S."/>
            <person name="Baybayan P."/>
            <person name="Concepcion G."/>
            <person name="Jordan M."/>
            <person name="Riva A."/>
            <person name="Barbazuk W."/>
            <person name="Harkins T."/>
        </authorList>
    </citation>
    <scope>NUCLEOTIDE SEQUENCE [LARGE SCALE GENOMIC DNA]</scope>
    <source>
        <strain evidence="2">cv. Jamaican Lion 4</strain>
        <tissue evidence="1">Leaf</tissue>
    </source>
</reference>
<organism evidence="1 2">
    <name type="scientific">Cannabis sativa</name>
    <name type="common">Hemp</name>
    <name type="synonym">Marijuana</name>
    <dbReference type="NCBI Taxonomy" id="3483"/>
    <lineage>
        <taxon>Eukaryota</taxon>
        <taxon>Viridiplantae</taxon>
        <taxon>Streptophyta</taxon>
        <taxon>Embryophyta</taxon>
        <taxon>Tracheophyta</taxon>
        <taxon>Spermatophyta</taxon>
        <taxon>Magnoliopsida</taxon>
        <taxon>eudicotyledons</taxon>
        <taxon>Gunneridae</taxon>
        <taxon>Pentapetalae</taxon>
        <taxon>rosids</taxon>
        <taxon>fabids</taxon>
        <taxon>Rosales</taxon>
        <taxon>Cannabaceae</taxon>
        <taxon>Cannabis</taxon>
    </lineage>
</organism>
<dbReference type="PANTHER" id="PTHR37229:SF2">
    <property type="entry name" value="6,7-DIMETHYL-8-RIBITYLLUMAZINE SYNTHASE"/>
    <property type="match status" value="1"/>
</dbReference>
<accession>A0A7J6F5M4</accession>
<proteinExistence type="predicted"/>
<keyword evidence="2" id="KW-1185">Reference proteome</keyword>
<dbReference type="Proteomes" id="UP000583929">
    <property type="component" value="Unassembled WGS sequence"/>
</dbReference>
<name>A0A7J6F5M4_CANSA</name>
<dbReference type="GO" id="GO:0009941">
    <property type="term" value="C:chloroplast envelope"/>
    <property type="evidence" value="ECO:0007669"/>
    <property type="project" value="TreeGrafter"/>
</dbReference>
<protein>
    <recommendedName>
        <fullName evidence="3">6,7-dimethyl-8-ribityllumazine synthase</fullName>
    </recommendedName>
</protein>
<evidence type="ECO:0000313" key="1">
    <source>
        <dbReference type="EMBL" id="KAF4366013.1"/>
    </source>
</evidence>
<sequence>MLLSLVQTSSSSSSSSSWLSFSSNYYFHIPTHSSSSTLLPKTLFPDTLKTLLLYSSKKSSLGSALKSRKSSSLQTISTIQASSLESPVLWAGRICIFYALLKAGLVGSQANPLVSDLQRSDEDGDGVSGETGDMGFSKWMNSIKGKPVKDAADRRKLVSKWHPTTKGTLKRNYRVPSKLEGRRLLKAIASLLSDDDHFVDASSHKGCQIRRESAHGESVCCNNVRALFDELPTPHLIVEITPFPEGPLTEKDYTKAEKLERVLRTGPNV</sequence>
<dbReference type="AlphaFoldDB" id="A0A7J6F5M4"/>
<evidence type="ECO:0008006" key="3">
    <source>
        <dbReference type="Google" id="ProtNLM"/>
    </source>
</evidence>
<gene>
    <name evidence="1" type="ORF">G4B88_031382</name>
</gene>